<organism evidence="1 2">
    <name type="scientific">Panagrolaimus sp. JU765</name>
    <dbReference type="NCBI Taxonomy" id="591449"/>
    <lineage>
        <taxon>Eukaryota</taxon>
        <taxon>Metazoa</taxon>
        <taxon>Ecdysozoa</taxon>
        <taxon>Nematoda</taxon>
        <taxon>Chromadorea</taxon>
        <taxon>Rhabditida</taxon>
        <taxon>Tylenchina</taxon>
        <taxon>Panagrolaimomorpha</taxon>
        <taxon>Panagrolaimoidea</taxon>
        <taxon>Panagrolaimidae</taxon>
        <taxon>Panagrolaimus</taxon>
    </lineage>
</organism>
<proteinExistence type="predicted"/>
<protein>
    <submittedName>
        <fullName evidence="2">ABC transmembrane type-1 domain-containing protein</fullName>
    </submittedName>
</protein>
<dbReference type="Proteomes" id="UP000887576">
    <property type="component" value="Unplaced"/>
</dbReference>
<sequence length="477" mass="53816">ATLPTAFLIILLPVSLLEIKTSHHQPIRWNRLTSAKLLVSLALIVIKILFFVRTIWQGIGNGERVPIVEYVYPVEHIITLLILIWLSQKSRKAGISSDGVIFCTWLLFVLTGIPEFYTWIKAGTSPTLVANVDFYRYFLFLAWFPLTLLQLFLNCFAEIGDGSHINPTMCPESRSSFLSRQFVCWFNPIVSLGSKKALETDDLFRLEHDMEAGSLFRAWIKIWLPKAEEYAEKVKEARIKAALAATYDEDLLVSDSTPLLGDEKGILPISKYKKKGYGSAEAVNESSKPVKVSQPKDEIKQPSIVRIFAAMFKWPFIAATCVKLCSDLLQFANPLLLSALISFTEDQNAPLYQGIAIALFMFICGELMSLFLNNYFTIMFRVGVRIQSVLTTAIFHKTLRLSNSARRGKTVGEIVNLMAIDVERFQTLTTQCQQYWSTPLQIIISLFLLYQTLGLAFIGGVVIMLLMIPLNMVVSVK</sequence>
<dbReference type="WBParaSite" id="JU765_v2.g7819.t1">
    <property type="protein sequence ID" value="JU765_v2.g7819.t1"/>
    <property type="gene ID" value="JU765_v2.g7819"/>
</dbReference>
<reference evidence="2" key="1">
    <citation type="submission" date="2022-11" db="UniProtKB">
        <authorList>
            <consortium name="WormBaseParasite"/>
        </authorList>
    </citation>
    <scope>IDENTIFICATION</scope>
</reference>
<evidence type="ECO:0000313" key="2">
    <source>
        <dbReference type="WBParaSite" id="JU765_v2.g7819.t1"/>
    </source>
</evidence>
<name>A0AC34RL53_9BILA</name>
<evidence type="ECO:0000313" key="1">
    <source>
        <dbReference type="Proteomes" id="UP000887576"/>
    </source>
</evidence>
<accession>A0AC34RL53</accession>